<accession>A0A0D9YE62</accession>
<dbReference type="Proteomes" id="UP000026961">
    <property type="component" value="Chromosome 1"/>
</dbReference>
<evidence type="ECO:0000313" key="2">
    <source>
        <dbReference type="Proteomes" id="UP000026961"/>
    </source>
</evidence>
<reference evidence="1" key="2">
    <citation type="submission" date="2015-04" db="UniProtKB">
        <authorList>
            <consortium name="EnsemblPlants"/>
        </authorList>
    </citation>
    <scope>IDENTIFICATION</scope>
</reference>
<keyword evidence="2" id="KW-1185">Reference proteome</keyword>
<protein>
    <submittedName>
        <fullName evidence="1">Uncharacterized protein</fullName>
    </submittedName>
</protein>
<dbReference type="HOGENOM" id="CLU_2487024_0_0_1"/>
<dbReference type="AlphaFoldDB" id="A0A0D9YE62"/>
<dbReference type="EnsemblPlants" id="OGLUM01G33020.1">
    <property type="protein sequence ID" value="OGLUM01G33020.1"/>
    <property type="gene ID" value="OGLUM01G33020"/>
</dbReference>
<proteinExistence type="predicted"/>
<evidence type="ECO:0000313" key="1">
    <source>
        <dbReference type="EnsemblPlants" id="OGLUM01G33020.1"/>
    </source>
</evidence>
<name>A0A0D9YE62_9ORYZ</name>
<sequence length="87" mass="9435">MGVCTERYLVPRGFGKLECDVFYAGVQPHPVASRAAYRDDVARAPLFVSSHPLSRGGRKRRAYCPLPLGAHLLLKALEFAGDGCGAF</sequence>
<reference evidence="1" key="3">
    <citation type="submission" date="2018-05" db="EMBL/GenBank/DDBJ databases">
        <title>OgluRS3 (Oryza glumaepatula Reference Sequence Version 3).</title>
        <authorList>
            <person name="Zhang J."/>
            <person name="Kudrna D."/>
            <person name="Lee S."/>
            <person name="Talag J."/>
            <person name="Welchert J."/>
            <person name="Wing R.A."/>
        </authorList>
    </citation>
    <scope>NUCLEOTIDE SEQUENCE [LARGE SCALE GENOMIC DNA]</scope>
</reference>
<organism evidence="1">
    <name type="scientific">Oryza glumipatula</name>
    <dbReference type="NCBI Taxonomy" id="40148"/>
    <lineage>
        <taxon>Eukaryota</taxon>
        <taxon>Viridiplantae</taxon>
        <taxon>Streptophyta</taxon>
        <taxon>Embryophyta</taxon>
        <taxon>Tracheophyta</taxon>
        <taxon>Spermatophyta</taxon>
        <taxon>Magnoliopsida</taxon>
        <taxon>Liliopsida</taxon>
        <taxon>Poales</taxon>
        <taxon>Poaceae</taxon>
        <taxon>BOP clade</taxon>
        <taxon>Oryzoideae</taxon>
        <taxon>Oryzeae</taxon>
        <taxon>Oryzinae</taxon>
        <taxon>Oryza</taxon>
    </lineage>
</organism>
<reference evidence="1" key="1">
    <citation type="submission" date="2013-08" db="EMBL/GenBank/DDBJ databases">
        <title>Oryza genome evolution.</title>
        <authorList>
            <person name="Wing R.A."/>
            <person name="Panaud O."/>
            <person name="Oliveira A.C."/>
        </authorList>
    </citation>
    <scope>NUCLEOTIDE SEQUENCE</scope>
</reference>
<dbReference type="Gramene" id="OGLUM01G33020.1">
    <property type="protein sequence ID" value="OGLUM01G33020.1"/>
    <property type="gene ID" value="OGLUM01G33020"/>
</dbReference>